<comment type="caution">
    <text evidence="1">The sequence shown here is derived from an EMBL/GenBank/DDBJ whole genome shotgun (WGS) entry which is preliminary data.</text>
</comment>
<dbReference type="EMBL" id="LAZR01057929">
    <property type="protein sequence ID" value="KKK71005.1"/>
    <property type="molecule type" value="Genomic_DNA"/>
</dbReference>
<organism evidence="1">
    <name type="scientific">marine sediment metagenome</name>
    <dbReference type="NCBI Taxonomy" id="412755"/>
    <lineage>
        <taxon>unclassified sequences</taxon>
        <taxon>metagenomes</taxon>
        <taxon>ecological metagenomes</taxon>
    </lineage>
</organism>
<name>A0A0F8YBG9_9ZZZZ</name>
<accession>A0A0F8YBG9</accession>
<dbReference type="AlphaFoldDB" id="A0A0F8YBG9"/>
<evidence type="ECO:0000313" key="1">
    <source>
        <dbReference type="EMBL" id="KKK71005.1"/>
    </source>
</evidence>
<proteinExistence type="predicted"/>
<dbReference type="InterPro" id="IPR036412">
    <property type="entry name" value="HAD-like_sf"/>
</dbReference>
<gene>
    <name evidence="1" type="ORF">LCGC14_2918280</name>
</gene>
<feature type="non-terminal residue" evidence="1">
    <location>
        <position position="1"/>
    </location>
</feature>
<dbReference type="SUPFAM" id="SSF56784">
    <property type="entry name" value="HAD-like"/>
    <property type="match status" value="1"/>
</dbReference>
<dbReference type="Gene3D" id="3.40.50.1000">
    <property type="entry name" value="HAD superfamily/HAD-like"/>
    <property type="match status" value="1"/>
</dbReference>
<sequence>DYEQAIPDKPAIDQINKLYREGHTILLLTARGWVSDKEWGPLTAKQMEEWGLQYHALHMTKPAADVYIDDRAVNVAEWKLLRGD</sequence>
<protein>
    <submittedName>
        <fullName evidence="1">Uncharacterized protein</fullName>
    </submittedName>
</protein>
<dbReference type="InterPro" id="IPR023214">
    <property type="entry name" value="HAD_sf"/>
</dbReference>
<reference evidence="1" key="1">
    <citation type="journal article" date="2015" name="Nature">
        <title>Complex archaea that bridge the gap between prokaryotes and eukaryotes.</title>
        <authorList>
            <person name="Spang A."/>
            <person name="Saw J.H."/>
            <person name="Jorgensen S.L."/>
            <person name="Zaremba-Niedzwiedzka K."/>
            <person name="Martijn J."/>
            <person name="Lind A.E."/>
            <person name="van Eijk R."/>
            <person name="Schleper C."/>
            <person name="Guy L."/>
            <person name="Ettema T.J."/>
        </authorList>
    </citation>
    <scope>NUCLEOTIDE SEQUENCE</scope>
</reference>